<keyword evidence="4 10" id="KW-0067">ATP-binding</keyword>
<dbReference type="PROSITE" id="PS00211">
    <property type="entry name" value="ABC_TRANSPORTER_1"/>
    <property type="match status" value="1"/>
</dbReference>
<dbReference type="InterPro" id="IPR027417">
    <property type="entry name" value="P-loop_NTPase"/>
</dbReference>
<dbReference type="RefSeq" id="WP_127029008.1">
    <property type="nucleotide sequence ID" value="NZ_RYFG02000018.1"/>
</dbReference>
<protein>
    <submittedName>
        <fullName evidence="10">ABC transporter ATP-binding protein</fullName>
    </submittedName>
</protein>
<dbReference type="SMART" id="SM00382">
    <property type="entry name" value="AAA"/>
    <property type="match status" value="1"/>
</dbReference>
<gene>
    <name evidence="10" type="ORF">EKO24_003395</name>
</gene>
<dbReference type="InterPro" id="IPR036640">
    <property type="entry name" value="ABC1_TM_sf"/>
</dbReference>
<dbReference type="InterPro" id="IPR017871">
    <property type="entry name" value="ABC_transporter-like_CS"/>
</dbReference>
<feature type="transmembrane region" description="Helical" evidence="7">
    <location>
        <begin position="151"/>
        <end position="171"/>
    </location>
</feature>
<feature type="domain" description="ABC transmembrane type-1" evidence="9">
    <location>
        <begin position="27"/>
        <end position="315"/>
    </location>
</feature>
<dbReference type="PANTHER" id="PTHR43394:SF1">
    <property type="entry name" value="ATP-BINDING CASSETTE SUB-FAMILY B MEMBER 10, MITOCHONDRIAL"/>
    <property type="match status" value="1"/>
</dbReference>
<keyword evidence="6 7" id="KW-0472">Membrane</keyword>
<dbReference type="InterPro" id="IPR011527">
    <property type="entry name" value="ABC1_TM_dom"/>
</dbReference>
<dbReference type="InterPro" id="IPR003593">
    <property type="entry name" value="AAA+_ATPase"/>
</dbReference>
<evidence type="ECO:0000259" key="8">
    <source>
        <dbReference type="PROSITE" id="PS50893"/>
    </source>
</evidence>
<dbReference type="EMBL" id="RYFG02000018">
    <property type="protein sequence ID" value="TRX01790.1"/>
    <property type="molecule type" value="Genomic_DNA"/>
</dbReference>
<evidence type="ECO:0000256" key="5">
    <source>
        <dbReference type="ARBA" id="ARBA00022989"/>
    </source>
</evidence>
<evidence type="ECO:0000256" key="7">
    <source>
        <dbReference type="SAM" id="Phobius"/>
    </source>
</evidence>
<dbReference type="GO" id="GO:0005524">
    <property type="term" value="F:ATP binding"/>
    <property type="evidence" value="ECO:0007669"/>
    <property type="project" value="UniProtKB-KW"/>
</dbReference>
<feature type="transmembrane region" description="Helical" evidence="7">
    <location>
        <begin position="26"/>
        <end position="50"/>
    </location>
</feature>
<feature type="transmembrane region" description="Helical" evidence="7">
    <location>
        <begin position="270"/>
        <end position="289"/>
    </location>
</feature>
<dbReference type="PANTHER" id="PTHR43394">
    <property type="entry name" value="ATP-DEPENDENT PERMEASE MDL1, MITOCHONDRIAL"/>
    <property type="match status" value="1"/>
</dbReference>
<evidence type="ECO:0000259" key="9">
    <source>
        <dbReference type="PROSITE" id="PS50929"/>
    </source>
</evidence>
<dbReference type="Gene3D" id="1.20.1560.10">
    <property type="entry name" value="ABC transporter type 1, transmembrane domain"/>
    <property type="match status" value="1"/>
</dbReference>
<dbReference type="InterPro" id="IPR003439">
    <property type="entry name" value="ABC_transporter-like_ATP-bd"/>
</dbReference>
<feature type="transmembrane region" description="Helical" evidence="7">
    <location>
        <begin position="177"/>
        <end position="196"/>
    </location>
</feature>
<evidence type="ECO:0000256" key="1">
    <source>
        <dbReference type="ARBA" id="ARBA00004651"/>
    </source>
</evidence>
<accession>A0ABY3CEW7</accession>
<evidence type="ECO:0000313" key="10">
    <source>
        <dbReference type="EMBL" id="TRX01790.1"/>
    </source>
</evidence>
<sequence>MKRLSIYRAAIPFFHLLANEPHRPMMLVFSCMLLGSLSEGFGITLLVPLLELLQNSTAPTTGIAAQFGRFFALTGIPYQVASVLLLFLLLQALRIVLQSSREVTSNSFQSNLVDRLRKRCFMAILRSEWYWLSQRNNAEYANLLLTDINRIGVGVNFFLQLCSGSTLMLTYSLAALWLSWPITLLVLTMGLIFVLAENGLRHEALSLGNRIGQTSRSLHSVVQESLAGMKLAKILGNEERHLDKFQQSMHAFREHQLNFQRSSSRSKARMQLGSVIILVALLYSGIAVWRLPMAELGTLIFVFARLMPLGSQLQQQLHHWLHTLPALTTANRLLTECRDMAEPADESLQPPLLLQHDLTLNAVSFIYPGREQQALSEINLRLPAKSTTAIIGASGAGKSTLADVLMGLLRPDTGCIGIDGQLLDDATRLHWRKSVAYVPQETILFNDSIRANLLWAMPEATDDELWQALDKAAADFVRQLPNGLDTVVGDQGLRLSGGERQRIALARALLGKPSLLILDEATSALDMENEERIRQAIVNLHGNLTVVAIGHRMATLQHADQVLVMEAGSIVAQGSWSKVQETAYANVLFNT</sequence>
<dbReference type="Pfam" id="PF00664">
    <property type="entry name" value="ABC_membrane"/>
    <property type="match status" value="1"/>
</dbReference>
<reference evidence="10 11" key="1">
    <citation type="journal article" date="2019" name="Antonie Van Leeuwenhoek">
        <title>Description of 'Ca. Methylobacter oryzae' KRF1, a novel species from the environmentally important Methylobacter clade 2.</title>
        <authorList>
            <person name="Khatri K."/>
            <person name="Mohite J.A."/>
            <person name="Pandit P.S."/>
            <person name="Bahulikar R."/>
            <person name="Rahalkar M.C."/>
        </authorList>
    </citation>
    <scope>NUCLEOTIDE SEQUENCE [LARGE SCALE GENOMIC DNA]</scope>
    <source>
        <strain evidence="10 11">KRF1</strain>
    </source>
</reference>
<comment type="caution">
    <text evidence="10">The sequence shown here is derived from an EMBL/GenBank/DDBJ whole genome shotgun (WGS) entry which is preliminary data.</text>
</comment>
<keyword evidence="3" id="KW-0547">Nucleotide-binding</keyword>
<proteinExistence type="predicted"/>
<evidence type="ECO:0000313" key="11">
    <source>
        <dbReference type="Proteomes" id="UP000733744"/>
    </source>
</evidence>
<evidence type="ECO:0000256" key="6">
    <source>
        <dbReference type="ARBA" id="ARBA00023136"/>
    </source>
</evidence>
<keyword evidence="11" id="KW-1185">Reference proteome</keyword>
<comment type="subcellular location">
    <subcellularLocation>
        <location evidence="1">Cell membrane</location>
        <topology evidence="1">Multi-pass membrane protein</topology>
    </subcellularLocation>
</comment>
<keyword evidence="5 7" id="KW-1133">Transmembrane helix</keyword>
<dbReference type="SUPFAM" id="SSF52540">
    <property type="entry name" value="P-loop containing nucleoside triphosphate hydrolases"/>
    <property type="match status" value="1"/>
</dbReference>
<organism evidence="10 11">
    <name type="scientific">Candidatus Methylobacter oryzae</name>
    <dbReference type="NCBI Taxonomy" id="2497749"/>
    <lineage>
        <taxon>Bacteria</taxon>
        <taxon>Pseudomonadati</taxon>
        <taxon>Pseudomonadota</taxon>
        <taxon>Gammaproteobacteria</taxon>
        <taxon>Methylococcales</taxon>
        <taxon>Methylococcaceae</taxon>
        <taxon>Methylobacter</taxon>
    </lineage>
</organism>
<dbReference type="PROSITE" id="PS50929">
    <property type="entry name" value="ABC_TM1F"/>
    <property type="match status" value="1"/>
</dbReference>
<dbReference type="Proteomes" id="UP000733744">
    <property type="component" value="Unassembled WGS sequence"/>
</dbReference>
<dbReference type="SUPFAM" id="SSF90123">
    <property type="entry name" value="ABC transporter transmembrane region"/>
    <property type="match status" value="1"/>
</dbReference>
<dbReference type="InterPro" id="IPR039421">
    <property type="entry name" value="Type_1_exporter"/>
</dbReference>
<feature type="domain" description="ABC transporter" evidence="8">
    <location>
        <begin position="358"/>
        <end position="589"/>
    </location>
</feature>
<evidence type="ECO:0000256" key="4">
    <source>
        <dbReference type="ARBA" id="ARBA00022840"/>
    </source>
</evidence>
<dbReference type="Pfam" id="PF00005">
    <property type="entry name" value="ABC_tran"/>
    <property type="match status" value="1"/>
</dbReference>
<evidence type="ECO:0000256" key="3">
    <source>
        <dbReference type="ARBA" id="ARBA00022741"/>
    </source>
</evidence>
<dbReference type="Gene3D" id="3.40.50.300">
    <property type="entry name" value="P-loop containing nucleotide triphosphate hydrolases"/>
    <property type="match status" value="1"/>
</dbReference>
<evidence type="ECO:0000256" key="2">
    <source>
        <dbReference type="ARBA" id="ARBA00022692"/>
    </source>
</evidence>
<name>A0ABY3CEW7_9GAMM</name>
<dbReference type="PROSITE" id="PS50893">
    <property type="entry name" value="ABC_TRANSPORTER_2"/>
    <property type="match status" value="1"/>
</dbReference>
<feature type="transmembrane region" description="Helical" evidence="7">
    <location>
        <begin position="70"/>
        <end position="90"/>
    </location>
</feature>
<keyword evidence="2 7" id="KW-0812">Transmembrane</keyword>